<organism evidence="3 4">
    <name type="scientific">Rhodobium orientis</name>
    <dbReference type="NCBI Taxonomy" id="34017"/>
    <lineage>
        <taxon>Bacteria</taxon>
        <taxon>Pseudomonadati</taxon>
        <taxon>Pseudomonadota</taxon>
        <taxon>Alphaproteobacteria</taxon>
        <taxon>Hyphomicrobiales</taxon>
        <taxon>Rhodobiaceae</taxon>
        <taxon>Rhodobium</taxon>
    </lineage>
</organism>
<dbReference type="Pfam" id="PF01408">
    <property type="entry name" value="GFO_IDH_MocA"/>
    <property type="match status" value="1"/>
</dbReference>
<feature type="domain" description="GFO/IDH/MocA-like oxidoreductase" evidence="2">
    <location>
        <begin position="134"/>
        <end position="252"/>
    </location>
</feature>
<sequence length="331" mass="36369">MRIALLEVSHWHFPLYQQALHRQDVEIVAVSDRDAACRERIAADFGAPAFADWRDALRREGIDFAFAFGRHREMPAIAEALIGLGIPFAMEKPCGTKAEDVARLRALAETRGLYVAVPLILRLSPLLTTLRQAEDGEATRYTHLAFRFIAGPPERYLQNSPWMLDPAVSGGGSTINLAVHFIDLVRQLTGNDARAVFGLMNNFSYGTDVEDYSQVSMRMADGTPVLIETGYAFPMTETEKREFSITIGTSRGYFRTTDAGLTEYSRATGESVTHPIELDTDGLYADFVGRALDDWRAGAAPIAGLADVEAVMRVVDAAYASNAEGRSLDLA</sequence>
<dbReference type="Pfam" id="PF22725">
    <property type="entry name" value="GFO_IDH_MocA_C3"/>
    <property type="match status" value="1"/>
</dbReference>
<protein>
    <recommendedName>
        <fullName evidence="5">Oxidoreductase</fullName>
    </recommendedName>
</protein>
<dbReference type="SUPFAM" id="SSF51735">
    <property type="entry name" value="NAD(P)-binding Rossmann-fold domains"/>
    <property type="match status" value="1"/>
</dbReference>
<evidence type="ECO:0000259" key="2">
    <source>
        <dbReference type="Pfam" id="PF22725"/>
    </source>
</evidence>
<dbReference type="EMBL" id="NPEV01000017">
    <property type="protein sequence ID" value="RAI27530.1"/>
    <property type="molecule type" value="Genomic_DNA"/>
</dbReference>
<gene>
    <name evidence="3" type="ORF">CH339_09845</name>
</gene>
<name>A0A327JM26_9HYPH</name>
<evidence type="ECO:0008006" key="5">
    <source>
        <dbReference type="Google" id="ProtNLM"/>
    </source>
</evidence>
<proteinExistence type="predicted"/>
<dbReference type="Gene3D" id="3.40.50.720">
    <property type="entry name" value="NAD(P)-binding Rossmann-like Domain"/>
    <property type="match status" value="1"/>
</dbReference>
<keyword evidence="4" id="KW-1185">Reference proteome</keyword>
<feature type="domain" description="Gfo/Idh/MocA-like oxidoreductase N-terminal" evidence="1">
    <location>
        <begin position="21"/>
        <end position="117"/>
    </location>
</feature>
<evidence type="ECO:0000313" key="3">
    <source>
        <dbReference type="EMBL" id="RAI27530.1"/>
    </source>
</evidence>
<dbReference type="AlphaFoldDB" id="A0A327JM26"/>
<dbReference type="InterPro" id="IPR055170">
    <property type="entry name" value="GFO_IDH_MocA-like_dom"/>
</dbReference>
<dbReference type="Gene3D" id="3.30.360.10">
    <property type="entry name" value="Dihydrodipicolinate Reductase, domain 2"/>
    <property type="match status" value="1"/>
</dbReference>
<comment type="caution">
    <text evidence="3">The sequence shown here is derived from an EMBL/GenBank/DDBJ whole genome shotgun (WGS) entry which is preliminary data.</text>
</comment>
<dbReference type="SUPFAM" id="SSF55347">
    <property type="entry name" value="Glyceraldehyde-3-phosphate dehydrogenase-like, C-terminal domain"/>
    <property type="match status" value="1"/>
</dbReference>
<dbReference type="PANTHER" id="PTHR43708">
    <property type="entry name" value="CONSERVED EXPRESSED OXIDOREDUCTASE (EUROFUNG)"/>
    <property type="match status" value="1"/>
</dbReference>
<dbReference type="InterPro" id="IPR051317">
    <property type="entry name" value="Gfo/Idh/MocA_oxidoreduct"/>
</dbReference>
<evidence type="ECO:0000259" key="1">
    <source>
        <dbReference type="Pfam" id="PF01408"/>
    </source>
</evidence>
<dbReference type="PANTHER" id="PTHR43708:SF8">
    <property type="entry name" value="OXIDOREDUCTASE"/>
    <property type="match status" value="1"/>
</dbReference>
<dbReference type="InterPro" id="IPR036291">
    <property type="entry name" value="NAD(P)-bd_dom_sf"/>
</dbReference>
<accession>A0A327JM26</accession>
<dbReference type="Proteomes" id="UP000249299">
    <property type="component" value="Unassembled WGS sequence"/>
</dbReference>
<reference evidence="3 4" key="1">
    <citation type="submission" date="2017-07" db="EMBL/GenBank/DDBJ databases">
        <title>Draft Genome Sequences of Select Purple Nonsulfur Bacteria.</title>
        <authorList>
            <person name="Lasarre B."/>
            <person name="Mckinlay J.B."/>
        </authorList>
    </citation>
    <scope>NUCLEOTIDE SEQUENCE [LARGE SCALE GENOMIC DNA]</scope>
    <source>
        <strain evidence="3 4">DSM 11290</strain>
    </source>
</reference>
<dbReference type="InterPro" id="IPR000683">
    <property type="entry name" value="Gfo/Idh/MocA-like_OxRdtase_N"/>
</dbReference>
<evidence type="ECO:0000313" key="4">
    <source>
        <dbReference type="Proteomes" id="UP000249299"/>
    </source>
</evidence>
<dbReference type="GO" id="GO:0000166">
    <property type="term" value="F:nucleotide binding"/>
    <property type="evidence" value="ECO:0007669"/>
    <property type="project" value="InterPro"/>
</dbReference>